<organism evidence="2">
    <name type="scientific">Salmonella enterica</name>
    <name type="common">Salmonella choleraesuis</name>
    <dbReference type="NCBI Taxonomy" id="28901"/>
    <lineage>
        <taxon>Bacteria</taxon>
        <taxon>Pseudomonadati</taxon>
        <taxon>Pseudomonadota</taxon>
        <taxon>Gammaproteobacteria</taxon>
        <taxon>Enterobacterales</taxon>
        <taxon>Enterobacteriaceae</taxon>
        <taxon>Salmonella</taxon>
    </lineage>
</organism>
<accession>A0A3R0PYP8</accession>
<gene>
    <name evidence="2" type="ORF">DTA53_19030</name>
</gene>
<feature type="domain" description="FRG" evidence="1">
    <location>
        <begin position="39"/>
        <end position="133"/>
    </location>
</feature>
<comment type="caution">
    <text evidence="2">The sequence shown here is derived from an EMBL/GenBank/DDBJ whole genome shotgun (WGS) entry which is preliminary data.</text>
</comment>
<proteinExistence type="predicted"/>
<evidence type="ECO:0000313" key="2">
    <source>
        <dbReference type="EMBL" id="MJX48900.1"/>
    </source>
</evidence>
<name>A0A3R0PYP8_SALER</name>
<dbReference type="InterPro" id="IPR014966">
    <property type="entry name" value="FRG-dom"/>
</dbReference>
<dbReference type="AlphaFoldDB" id="A0A3R0PYP8"/>
<protein>
    <submittedName>
        <fullName evidence="2">FRG domain-containing protein</fullName>
    </submittedName>
</protein>
<evidence type="ECO:0000259" key="1">
    <source>
        <dbReference type="SMART" id="SM00901"/>
    </source>
</evidence>
<sequence length="258" mass="30567">MITIYKKYIVIIDFYYCRRWLMEINSFTEFHSVFGEYRKNNQWMFRGQANHSWEVKPKAGRHPYLEKDDLEYLEGWKRKASEYIKAKPQNDWEWMAIAQHHGLPTRLLDWSYNPLVASFFACLSEPEEDAAIYCLSPHWEIIPDKAKPGKHSNIARYKPTMVASRIGLQSGLFTAHPNPDEDISKGLNKEDKFEKHIIKSSYKKQMLFELNHYGINRLTLMGDLDGLSSHMCWILENRRYWVDHDEFLSELSGKKPVK</sequence>
<reference evidence="2" key="1">
    <citation type="submission" date="2018-07" db="EMBL/GenBank/DDBJ databases">
        <authorList>
            <consortium name="GenomeTrakr network: Whole genome sequencing for foodborne pathogen traceback"/>
        </authorList>
    </citation>
    <scope>NUCLEOTIDE SEQUENCE [LARGE SCALE GENOMIC DNA]</scope>
    <source>
        <strain evidence="2">FDA00013282</strain>
    </source>
</reference>
<dbReference type="SMART" id="SM00901">
    <property type="entry name" value="FRG"/>
    <property type="match status" value="1"/>
</dbReference>
<dbReference type="Pfam" id="PF08867">
    <property type="entry name" value="FRG"/>
    <property type="match status" value="1"/>
</dbReference>
<dbReference type="Proteomes" id="UP000885264">
    <property type="component" value="Unassembled WGS sequence"/>
</dbReference>
<dbReference type="EMBL" id="RTRY01000022">
    <property type="protein sequence ID" value="MJX48900.1"/>
    <property type="molecule type" value="Genomic_DNA"/>
</dbReference>